<dbReference type="PROSITE" id="PS50893">
    <property type="entry name" value="ABC_TRANSPORTER_2"/>
    <property type="match status" value="1"/>
</dbReference>
<feature type="transmembrane region" description="Helical" evidence="7">
    <location>
        <begin position="137"/>
        <end position="155"/>
    </location>
</feature>
<dbReference type="GO" id="GO:0140359">
    <property type="term" value="F:ABC-type transporter activity"/>
    <property type="evidence" value="ECO:0007669"/>
    <property type="project" value="InterPro"/>
</dbReference>
<evidence type="ECO:0000256" key="2">
    <source>
        <dbReference type="ARBA" id="ARBA00022692"/>
    </source>
</evidence>
<dbReference type="Gene3D" id="3.40.50.300">
    <property type="entry name" value="P-loop containing nucleotide triphosphate hydrolases"/>
    <property type="match status" value="1"/>
</dbReference>
<dbReference type="InterPro" id="IPR003593">
    <property type="entry name" value="AAA+_ATPase"/>
</dbReference>
<dbReference type="PANTHER" id="PTHR24221">
    <property type="entry name" value="ATP-BINDING CASSETTE SUB-FAMILY B"/>
    <property type="match status" value="1"/>
</dbReference>
<evidence type="ECO:0000313" key="11">
    <source>
        <dbReference type="Proteomes" id="UP000184517"/>
    </source>
</evidence>
<evidence type="ECO:0000259" key="9">
    <source>
        <dbReference type="PROSITE" id="PS50929"/>
    </source>
</evidence>
<proteinExistence type="predicted"/>
<dbReference type="AlphaFoldDB" id="A0A1M4TKD3"/>
<reference evidence="11" key="1">
    <citation type="submission" date="2016-11" db="EMBL/GenBank/DDBJ databases">
        <authorList>
            <person name="Varghese N."/>
            <person name="Submissions S."/>
        </authorList>
    </citation>
    <scope>NUCLEOTIDE SEQUENCE [LARGE SCALE GENOMIC DNA]</scope>
    <source>
        <strain evidence="11">DSM 16579</strain>
    </source>
</reference>
<evidence type="ECO:0000256" key="7">
    <source>
        <dbReference type="SAM" id="Phobius"/>
    </source>
</evidence>
<keyword evidence="6 7" id="KW-0472">Membrane</keyword>
<feature type="transmembrane region" description="Helical" evidence="7">
    <location>
        <begin position="57"/>
        <end position="80"/>
    </location>
</feature>
<evidence type="ECO:0000256" key="5">
    <source>
        <dbReference type="ARBA" id="ARBA00022989"/>
    </source>
</evidence>
<dbReference type="CDD" id="cd03228">
    <property type="entry name" value="ABCC_MRP_Like"/>
    <property type="match status" value="1"/>
</dbReference>
<name>A0A1M4TKD3_9GAMM</name>
<gene>
    <name evidence="10" type="ORF">SAMN02745753_00308</name>
</gene>
<evidence type="ECO:0000256" key="1">
    <source>
        <dbReference type="ARBA" id="ARBA00004651"/>
    </source>
</evidence>
<dbReference type="PROSITE" id="PS00211">
    <property type="entry name" value="ABC_TRANSPORTER_1"/>
    <property type="match status" value="1"/>
</dbReference>
<evidence type="ECO:0000259" key="8">
    <source>
        <dbReference type="PROSITE" id="PS50893"/>
    </source>
</evidence>
<dbReference type="RefSeq" id="WP_072837952.1">
    <property type="nucleotide sequence ID" value="NZ_FQVF01000002.1"/>
</dbReference>
<dbReference type="InterPro" id="IPR011527">
    <property type="entry name" value="ABC1_TM_dom"/>
</dbReference>
<comment type="subcellular location">
    <subcellularLocation>
        <location evidence="1">Cell membrane</location>
        <topology evidence="1">Multi-pass membrane protein</topology>
    </subcellularLocation>
</comment>
<dbReference type="SUPFAM" id="SSF52540">
    <property type="entry name" value="P-loop containing nucleoside triphosphate hydrolases"/>
    <property type="match status" value="1"/>
</dbReference>
<dbReference type="Pfam" id="PF00664">
    <property type="entry name" value="ABC_membrane"/>
    <property type="match status" value="1"/>
</dbReference>
<dbReference type="GO" id="GO:0016887">
    <property type="term" value="F:ATP hydrolysis activity"/>
    <property type="evidence" value="ECO:0007669"/>
    <property type="project" value="InterPro"/>
</dbReference>
<dbReference type="InterPro" id="IPR036640">
    <property type="entry name" value="ABC1_TM_sf"/>
</dbReference>
<feature type="domain" description="ABC transporter" evidence="8">
    <location>
        <begin position="329"/>
        <end position="535"/>
    </location>
</feature>
<dbReference type="SMART" id="SM00382">
    <property type="entry name" value="AAA"/>
    <property type="match status" value="1"/>
</dbReference>
<dbReference type="InterPro" id="IPR003439">
    <property type="entry name" value="ABC_transporter-like_ATP-bd"/>
</dbReference>
<feature type="transmembrane region" description="Helical" evidence="7">
    <location>
        <begin position="269"/>
        <end position="287"/>
    </location>
</feature>
<keyword evidence="5 7" id="KW-1133">Transmembrane helix</keyword>
<evidence type="ECO:0000256" key="6">
    <source>
        <dbReference type="ARBA" id="ARBA00023136"/>
    </source>
</evidence>
<evidence type="ECO:0000256" key="4">
    <source>
        <dbReference type="ARBA" id="ARBA00022840"/>
    </source>
</evidence>
<feature type="transmembrane region" description="Helical" evidence="7">
    <location>
        <begin position="26"/>
        <end position="51"/>
    </location>
</feature>
<dbReference type="EMBL" id="FQVF01000002">
    <property type="protein sequence ID" value="SHE44824.1"/>
    <property type="molecule type" value="Genomic_DNA"/>
</dbReference>
<evidence type="ECO:0000256" key="3">
    <source>
        <dbReference type="ARBA" id="ARBA00022741"/>
    </source>
</evidence>
<keyword evidence="11" id="KW-1185">Reference proteome</keyword>
<evidence type="ECO:0000313" key="10">
    <source>
        <dbReference type="EMBL" id="SHE44824.1"/>
    </source>
</evidence>
<dbReference type="Proteomes" id="UP000184517">
    <property type="component" value="Unassembled WGS sequence"/>
</dbReference>
<dbReference type="InterPro" id="IPR039421">
    <property type="entry name" value="Type_1_exporter"/>
</dbReference>
<keyword evidence="2 7" id="KW-0812">Transmembrane</keyword>
<organism evidence="10 11">
    <name type="scientific">Marinomonas polaris DSM 16579</name>
    <dbReference type="NCBI Taxonomy" id="1122206"/>
    <lineage>
        <taxon>Bacteria</taxon>
        <taxon>Pseudomonadati</taxon>
        <taxon>Pseudomonadota</taxon>
        <taxon>Gammaproteobacteria</taxon>
        <taxon>Oceanospirillales</taxon>
        <taxon>Oceanospirillaceae</taxon>
        <taxon>Marinomonas</taxon>
    </lineage>
</organism>
<dbReference type="PANTHER" id="PTHR24221:SF654">
    <property type="entry name" value="ATP-BINDING CASSETTE SUB-FAMILY B MEMBER 6"/>
    <property type="match status" value="1"/>
</dbReference>
<dbReference type="PROSITE" id="PS50929">
    <property type="entry name" value="ABC_TM1F"/>
    <property type="match status" value="1"/>
</dbReference>
<keyword evidence="4" id="KW-0067">ATP-binding</keyword>
<dbReference type="Pfam" id="PF00005">
    <property type="entry name" value="ABC_tran"/>
    <property type="match status" value="1"/>
</dbReference>
<dbReference type="InterPro" id="IPR017871">
    <property type="entry name" value="ABC_transporter-like_CS"/>
</dbReference>
<dbReference type="GO" id="GO:0005886">
    <property type="term" value="C:plasma membrane"/>
    <property type="evidence" value="ECO:0007669"/>
    <property type="project" value="UniProtKB-SubCell"/>
</dbReference>
<feature type="transmembrane region" description="Helical" evidence="7">
    <location>
        <begin position="240"/>
        <end position="263"/>
    </location>
</feature>
<dbReference type="InterPro" id="IPR027417">
    <property type="entry name" value="P-loop_NTPase"/>
</dbReference>
<feature type="transmembrane region" description="Helical" evidence="7">
    <location>
        <begin position="161"/>
        <end position="182"/>
    </location>
</feature>
<accession>A0A1M4TKD3</accession>
<dbReference type="STRING" id="1122206.SAMN02745753_00308"/>
<keyword evidence="3" id="KW-0547">Nucleotide-binding</keyword>
<dbReference type="SUPFAM" id="SSF90123">
    <property type="entry name" value="ABC transporter transmembrane region"/>
    <property type="match status" value="1"/>
</dbReference>
<sequence>MSKPNLRCLITNPLIGLTLQPALPKLLAGTLLSSLSGLATLAAFWCMVQLISDISAYWVITAIILWLLSAAFSASASWLAHDAEAAFSGKLRRQVANHLTRLPASTLSGQGDQSLRSLVSDDIAKLHHMVAHLPSEIANLAVLPLASITLLISMVGPETLWVLLPGLIASLYYLVVVPRITARDGAARMKVMAEVISAVDDYARGIRVNRIYGRQSGALATYHDSAERFTNSMVMWVSKVATFAGIAVALLQAVATFAIAYLVSYDQNTIILAATLFFSLAIVTPALRLGHGLDYVSTGKSAMGRIIKLLQTPTLPTGQLTQLGTPPILTIKDAEYSIGKVKTLDKLNYIFEPSTMTAITGPSGAGKTTLLRILAGLEPLQKGHIQLAQTDISQLDEQVRHETFLLIPQGADVLPATVKENLRLSAPNATDEQLKSALITAQLDIDLNTVAQLLSGGERQRIGIARVFLSPAPVILLDEPTSALDQIKATKLIESLEHLARNQDKTIIIVTHDKALATKASAHLELKRKTTSGELL</sequence>
<feature type="domain" description="ABC transmembrane type-1" evidence="9">
    <location>
        <begin position="27"/>
        <end position="298"/>
    </location>
</feature>
<dbReference type="GO" id="GO:0005524">
    <property type="term" value="F:ATP binding"/>
    <property type="evidence" value="ECO:0007669"/>
    <property type="project" value="UniProtKB-KW"/>
</dbReference>
<protein>
    <submittedName>
        <fullName evidence="10">ABC-type multidrug transport system, ATPase and permease component</fullName>
    </submittedName>
</protein>
<dbReference type="OrthoDB" id="8773773at2"/>
<dbReference type="Gene3D" id="1.20.1560.10">
    <property type="entry name" value="ABC transporter type 1, transmembrane domain"/>
    <property type="match status" value="1"/>
</dbReference>